<gene>
    <name evidence="8" type="ORF">RN001_010586</name>
</gene>
<keyword evidence="9" id="KW-1185">Reference proteome</keyword>
<proteinExistence type="inferred from homology"/>
<feature type="domain" description="Peptidase S1" evidence="7">
    <location>
        <begin position="200"/>
        <end position="420"/>
    </location>
</feature>
<dbReference type="FunFam" id="2.40.10.10:FF:000034">
    <property type="entry name" value="Eupolytin"/>
    <property type="match status" value="1"/>
</dbReference>
<dbReference type="CDD" id="cd00190">
    <property type="entry name" value="Tryp_SPc"/>
    <property type="match status" value="2"/>
</dbReference>
<keyword evidence="2" id="KW-0645">Protease</keyword>
<evidence type="ECO:0000256" key="3">
    <source>
        <dbReference type="ARBA" id="ARBA00022801"/>
    </source>
</evidence>
<dbReference type="Proteomes" id="UP001353858">
    <property type="component" value="Unassembled WGS sequence"/>
</dbReference>
<feature type="domain" description="Peptidase S1" evidence="7">
    <location>
        <begin position="19"/>
        <end position="201"/>
    </location>
</feature>
<dbReference type="InterPro" id="IPR001314">
    <property type="entry name" value="Peptidase_S1A"/>
</dbReference>
<keyword evidence="4" id="KW-0720">Serine protease</keyword>
<dbReference type="PROSITE" id="PS00134">
    <property type="entry name" value="TRYPSIN_HIS"/>
    <property type="match status" value="1"/>
</dbReference>
<dbReference type="PROSITE" id="PS50240">
    <property type="entry name" value="TRYPSIN_DOM"/>
    <property type="match status" value="2"/>
</dbReference>
<dbReference type="InterPro" id="IPR001254">
    <property type="entry name" value="Trypsin_dom"/>
</dbReference>
<dbReference type="EMBL" id="JARPUR010000004">
    <property type="protein sequence ID" value="KAK4878080.1"/>
    <property type="molecule type" value="Genomic_DNA"/>
</dbReference>
<dbReference type="PRINTS" id="PR00722">
    <property type="entry name" value="CHYMOTRYPSIN"/>
</dbReference>
<dbReference type="PANTHER" id="PTHR24276">
    <property type="entry name" value="POLYSERASE-RELATED"/>
    <property type="match status" value="1"/>
</dbReference>
<dbReference type="InterPro" id="IPR050430">
    <property type="entry name" value="Peptidase_S1"/>
</dbReference>
<evidence type="ECO:0000313" key="9">
    <source>
        <dbReference type="Proteomes" id="UP001353858"/>
    </source>
</evidence>
<dbReference type="InterPro" id="IPR018114">
    <property type="entry name" value="TRYPSIN_HIS"/>
</dbReference>
<evidence type="ECO:0000256" key="2">
    <source>
        <dbReference type="ARBA" id="ARBA00022670"/>
    </source>
</evidence>
<evidence type="ECO:0000256" key="1">
    <source>
        <dbReference type="ARBA" id="ARBA00007664"/>
    </source>
</evidence>
<name>A0AAN7P169_9COLE</name>
<keyword evidence="3" id="KW-0378">Hydrolase</keyword>
<keyword evidence="5" id="KW-1015">Disulfide bond</keyword>
<dbReference type="Gene3D" id="2.40.10.10">
    <property type="entry name" value="Trypsin-like serine proteases"/>
    <property type="match status" value="2"/>
</dbReference>
<dbReference type="FunFam" id="2.40.10.10:FF:000166">
    <property type="entry name" value="Trypsin"/>
    <property type="match status" value="1"/>
</dbReference>
<dbReference type="Pfam" id="PF00089">
    <property type="entry name" value="Trypsin"/>
    <property type="match status" value="2"/>
</dbReference>
<keyword evidence="6" id="KW-0732">Signal</keyword>
<evidence type="ECO:0000256" key="5">
    <source>
        <dbReference type="ARBA" id="ARBA00023157"/>
    </source>
</evidence>
<comment type="similarity">
    <text evidence="1">Belongs to the peptidase S1 family.</text>
</comment>
<feature type="signal peptide" evidence="6">
    <location>
        <begin position="1"/>
        <end position="16"/>
    </location>
</feature>
<feature type="chain" id="PRO_5042916566" description="Peptidase S1 domain-containing protein" evidence="6">
    <location>
        <begin position="17"/>
        <end position="420"/>
    </location>
</feature>
<evidence type="ECO:0000313" key="8">
    <source>
        <dbReference type="EMBL" id="KAK4878080.1"/>
    </source>
</evidence>
<dbReference type="InterPro" id="IPR009003">
    <property type="entry name" value="Peptidase_S1_PA"/>
</dbReference>
<dbReference type="PANTHER" id="PTHR24276:SF91">
    <property type="entry name" value="AT26814P-RELATED"/>
    <property type="match status" value="1"/>
</dbReference>
<evidence type="ECO:0000256" key="4">
    <source>
        <dbReference type="ARBA" id="ARBA00022825"/>
    </source>
</evidence>
<dbReference type="GO" id="GO:0006508">
    <property type="term" value="P:proteolysis"/>
    <property type="evidence" value="ECO:0007669"/>
    <property type="project" value="UniProtKB-KW"/>
</dbReference>
<protein>
    <recommendedName>
        <fullName evidence="7">Peptidase S1 domain-containing protein</fullName>
    </recommendedName>
</protein>
<evidence type="ECO:0000256" key="6">
    <source>
        <dbReference type="SAM" id="SignalP"/>
    </source>
</evidence>
<dbReference type="SMART" id="SM00020">
    <property type="entry name" value="Tryp_SPc"/>
    <property type="match status" value="2"/>
</dbReference>
<sequence length="420" mass="45189">MYICYLVLVTASAVYGNRIIGGTDANIEDFPYQVSVEYNNWHSCGGSIITPTKVLTAAHCTISRPVNRFRVRAGSTWRDQGGQVVNVIKKIEHPDYSSATVNSDLSILILSEPLILNDKVKTINIAQTEDVPAGTMANVTGWGITEAGVLADRLLLVSVPKVDTPTCKKYYGSVYNATTMICYGGVVGKDSCTVTYGNRIIGGTDANIEDFPYQVSVEYGNKHSCGGSIITPTKVLTAAHCTINQSANKFRVRAGSAWREQGGQVVNVIKKVEHPDYNPPKINSDLSILILSKPLLLDNKVKTINIAQVEDVPVGTAANVTGWGVTEANVLSDRLLVVDVPRVDDQICKKRFPTTYNASTMICYGGVVGKDSCTSDSGGPLVIDGEQHGVISYGVSPCGGKAPAIYVKLHFFTDFIANTN</sequence>
<dbReference type="SUPFAM" id="SSF50494">
    <property type="entry name" value="Trypsin-like serine proteases"/>
    <property type="match status" value="2"/>
</dbReference>
<evidence type="ECO:0000259" key="7">
    <source>
        <dbReference type="PROSITE" id="PS50240"/>
    </source>
</evidence>
<reference evidence="9" key="1">
    <citation type="submission" date="2023-01" db="EMBL/GenBank/DDBJ databases">
        <title>Key to firefly adult light organ development and bioluminescence: homeobox transcription factors regulate luciferase expression and transportation to peroxisome.</title>
        <authorList>
            <person name="Fu X."/>
        </authorList>
    </citation>
    <scope>NUCLEOTIDE SEQUENCE [LARGE SCALE GENOMIC DNA]</scope>
</reference>
<dbReference type="GO" id="GO:0004252">
    <property type="term" value="F:serine-type endopeptidase activity"/>
    <property type="evidence" value="ECO:0007669"/>
    <property type="project" value="InterPro"/>
</dbReference>
<dbReference type="AlphaFoldDB" id="A0AAN7P169"/>
<accession>A0AAN7P169</accession>
<dbReference type="InterPro" id="IPR043504">
    <property type="entry name" value="Peptidase_S1_PA_chymotrypsin"/>
</dbReference>
<organism evidence="8 9">
    <name type="scientific">Aquatica leii</name>
    <dbReference type="NCBI Taxonomy" id="1421715"/>
    <lineage>
        <taxon>Eukaryota</taxon>
        <taxon>Metazoa</taxon>
        <taxon>Ecdysozoa</taxon>
        <taxon>Arthropoda</taxon>
        <taxon>Hexapoda</taxon>
        <taxon>Insecta</taxon>
        <taxon>Pterygota</taxon>
        <taxon>Neoptera</taxon>
        <taxon>Endopterygota</taxon>
        <taxon>Coleoptera</taxon>
        <taxon>Polyphaga</taxon>
        <taxon>Elateriformia</taxon>
        <taxon>Elateroidea</taxon>
        <taxon>Lampyridae</taxon>
        <taxon>Luciolinae</taxon>
        <taxon>Aquatica</taxon>
    </lineage>
</organism>
<comment type="caution">
    <text evidence="8">The sequence shown here is derived from an EMBL/GenBank/DDBJ whole genome shotgun (WGS) entry which is preliminary data.</text>
</comment>